<evidence type="ECO:0000256" key="2">
    <source>
        <dbReference type="ARBA" id="ARBA00023125"/>
    </source>
</evidence>
<evidence type="ECO:0000313" key="6">
    <source>
        <dbReference type="Proteomes" id="UP000248598"/>
    </source>
</evidence>
<gene>
    <name evidence="5" type="primary">mqsA</name>
    <name evidence="5" type="ORF">NCTC10529_00251</name>
</gene>
<evidence type="ECO:0000313" key="5">
    <source>
        <dbReference type="EMBL" id="SQH24100.1"/>
    </source>
</evidence>
<dbReference type="AlphaFoldDB" id="A0AAX2J1M3"/>
<name>A0AAX2J1M3_KINKI</name>
<organism evidence="5 6">
    <name type="scientific">Kingella kingae</name>
    <dbReference type="NCBI Taxonomy" id="504"/>
    <lineage>
        <taxon>Bacteria</taxon>
        <taxon>Pseudomonadati</taxon>
        <taxon>Pseudomonadota</taxon>
        <taxon>Betaproteobacteria</taxon>
        <taxon>Neisseriales</taxon>
        <taxon>Neisseriaceae</taxon>
        <taxon>Kingella</taxon>
    </lineage>
</organism>
<dbReference type="RefSeq" id="WP_003788349.1">
    <property type="nucleotide sequence ID" value="NZ_CP091518.1"/>
</dbReference>
<evidence type="ECO:0000256" key="1">
    <source>
        <dbReference type="ARBA" id="ARBA00023015"/>
    </source>
</evidence>
<dbReference type="InterPro" id="IPR032758">
    <property type="entry name" value="MqsA/HigA-2"/>
</dbReference>
<accession>A0AAX2J1M3</accession>
<dbReference type="InterPro" id="IPR001387">
    <property type="entry name" value="Cro/C1-type_HTH"/>
</dbReference>
<dbReference type="EMBL" id="LS483426">
    <property type="protein sequence ID" value="SQH24100.1"/>
    <property type="molecule type" value="Genomic_DNA"/>
</dbReference>
<dbReference type="InterPro" id="IPR052359">
    <property type="entry name" value="HTH-type_reg/antitoxin"/>
</dbReference>
<protein>
    <submittedName>
        <fullName evidence="5">Antitoxin MqsA</fullName>
    </submittedName>
</protein>
<evidence type="ECO:0000259" key="4">
    <source>
        <dbReference type="PROSITE" id="PS50943"/>
    </source>
</evidence>
<feature type="domain" description="HTH cro/C1-type" evidence="4">
    <location>
        <begin position="52"/>
        <end position="105"/>
    </location>
</feature>
<dbReference type="CDD" id="cd00093">
    <property type="entry name" value="HTH_XRE"/>
    <property type="match status" value="1"/>
</dbReference>
<dbReference type="Gene3D" id="1.10.260.40">
    <property type="entry name" value="lambda repressor-like DNA-binding domains"/>
    <property type="match status" value="1"/>
</dbReference>
<dbReference type="InterPro" id="IPR010982">
    <property type="entry name" value="Lambda_DNA-bd_dom_sf"/>
</dbReference>
<keyword evidence="3" id="KW-0804">Transcription</keyword>
<dbReference type="PANTHER" id="PTHR36511">
    <property type="entry name" value="MERR FAMILY BACTERIAL REGULATORY PROTEIN"/>
    <property type="match status" value="1"/>
</dbReference>
<dbReference type="GO" id="GO:0003677">
    <property type="term" value="F:DNA binding"/>
    <property type="evidence" value="ECO:0007669"/>
    <property type="project" value="UniProtKB-KW"/>
</dbReference>
<proteinExistence type="predicted"/>
<reference evidence="5 6" key="1">
    <citation type="submission" date="2018-06" db="EMBL/GenBank/DDBJ databases">
        <authorList>
            <consortium name="Pathogen Informatics"/>
            <person name="Doyle S."/>
        </authorList>
    </citation>
    <scope>NUCLEOTIDE SEQUENCE [LARGE SCALE GENOMIC DNA]</scope>
    <source>
        <strain evidence="5 6">NCTC10529</strain>
    </source>
</reference>
<sequence length="110" mass="12168">MNKLLNMDDKIVAAVVADDPDAAAVADDLAHSLREMQAGQFARQTEITLSPVAQTRHQTGLSQEKFAALLGISANTLKSWEQQRRQPSGAARTLLHLLHKHPELVHEIRQ</sequence>
<dbReference type="SUPFAM" id="SSF47413">
    <property type="entry name" value="lambda repressor-like DNA-binding domains"/>
    <property type="match status" value="1"/>
</dbReference>
<evidence type="ECO:0000256" key="3">
    <source>
        <dbReference type="ARBA" id="ARBA00023163"/>
    </source>
</evidence>
<dbReference type="Pfam" id="PF15731">
    <property type="entry name" value="MqsA_antitoxin"/>
    <property type="match status" value="1"/>
</dbReference>
<dbReference type="PANTHER" id="PTHR36511:SF4">
    <property type="entry name" value="ANTITOXIN MQSA"/>
    <property type="match status" value="1"/>
</dbReference>
<dbReference type="Proteomes" id="UP000248598">
    <property type="component" value="Chromosome 1"/>
</dbReference>
<dbReference type="PROSITE" id="PS50943">
    <property type="entry name" value="HTH_CROC1"/>
    <property type="match status" value="1"/>
</dbReference>
<keyword evidence="2" id="KW-0238">DNA-binding</keyword>
<dbReference type="GeneID" id="93261573"/>
<keyword evidence="1" id="KW-0805">Transcription regulation</keyword>